<comment type="caution">
    <text evidence="3">The sequence shown here is derived from an EMBL/GenBank/DDBJ whole genome shotgun (WGS) entry which is preliminary data.</text>
</comment>
<evidence type="ECO:0000256" key="1">
    <source>
        <dbReference type="PROSITE-ProRule" id="PRU00339"/>
    </source>
</evidence>
<dbReference type="AlphaFoldDB" id="A0AAD7ABE9"/>
<dbReference type="SMART" id="SM00028">
    <property type="entry name" value="TPR"/>
    <property type="match status" value="3"/>
</dbReference>
<dbReference type="InterPro" id="IPR027417">
    <property type="entry name" value="P-loop_NTPase"/>
</dbReference>
<dbReference type="PROSITE" id="PS50005">
    <property type="entry name" value="TPR"/>
    <property type="match status" value="1"/>
</dbReference>
<feature type="domain" description="Novel STAND NTPase 1" evidence="2">
    <location>
        <begin position="233"/>
        <end position="374"/>
    </location>
</feature>
<evidence type="ECO:0000313" key="3">
    <source>
        <dbReference type="EMBL" id="KAJ7354244.1"/>
    </source>
</evidence>
<dbReference type="InterPro" id="IPR036537">
    <property type="entry name" value="Adaptor_Cbl_N_dom_sf"/>
</dbReference>
<dbReference type="Gene3D" id="1.20.930.20">
    <property type="entry name" value="Adaptor protein Cbl, N-terminal domain"/>
    <property type="match status" value="1"/>
</dbReference>
<dbReference type="Gene3D" id="1.25.40.10">
    <property type="entry name" value="Tetratricopeptide repeat domain"/>
    <property type="match status" value="2"/>
</dbReference>
<proteinExistence type="predicted"/>
<gene>
    <name evidence="3" type="ORF">DFH08DRAFT_804162</name>
</gene>
<name>A0AAD7ABE9_9AGAR</name>
<evidence type="ECO:0000259" key="2">
    <source>
        <dbReference type="Pfam" id="PF20703"/>
    </source>
</evidence>
<dbReference type="GO" id="GO:0007166">
    <property type="term" value="P:cell surface receptor signaling pathway"/>
    <property type="evidence" value="ECO:0007669"/>
    <property type="project" value="InterPro"/>
</dbReference>
<organism evidence="3 4">
    <name type="scientific">Mycena albidolilacea</name>
    <dbReference type="NCBI Taxonomy" id="1033008"/>
    <lineage>
        <taxon>Eukaryota</taxon>
        <taxon>Fungi</taxon>
        <taxon>Dikarya</taxon>
        <taxon>Basidiomycota</taxon>
        <taxon>Agaricomycotina</taxon>
        <taxon>Agaricomycetes</taxon>
        <taxon>Agaricomycetidae</taxon>
        <taxon>Agaricales</taxon>
        <taxon>Marasmiineae</taxon>
        <taxon>Mycenaceae</taxon>
        <taxon>Mycena</taxon>
    </lineage>
</organism>
<dbReference type="SUPFAM" id="SSF48452">
    <property type="entry name" value="TPR-like"/>
    <property type="match status" value="2"/>
</dbReference>
<protein>
    <recommendedName>
        <fullName evidence="2">Novel STAND NTPase 1 domain-containing protein</fullName>
    </recommendedName>
</protein>
<dbReference type="SUPFAM" id="SSF52540">
    <property type="entry name" value="P-loop containing nucleoside triphosphate hydrolases"/>
    <property type="match status" value="1"/>
</dbReference>
<dbReference type="PANTHER" id="PTHR47691:SF3">
    <property type="entry name" value="HTH-TYPE TRANSCRIPTIONAL REGULATOR RV0890C-RELATED"/>
    <property type="match status" value="1"/>
</dbReference>
<dbReference type="InterPro" id="IPR059179">
    <property type="entry name" value="MLKL-like_MCAfunc"/>
</dbReference>
<dbReference type="InterPro" id="IPR049052">
    <property type="entry name" value="nSTAND1"/>
</dbReference>
<dbReference type="InterPro" id="IPR011990">
    <property type="entry name" value="TPR-like_helical_dom_sf"/>
</dbReference>
<dbReference type="Gene3D" id="3.40.50.300">
    <property type="entry name" value="P-loop containing nucleotide triphosphate hydrolases"/>
    <property type="match status" value="1"/>
</dbReference>
<reference evidence="3" key="1">
    <citation type="submission" date="2023-03" db="EMBL/GenBank/DDBJ databases">
        <title>Massive genome expansion in bonnet fungi (Mycena s.s.) driven by repeated elements and novel gene families across ecological guilds.</title>
        <authorList>
            <consortium name="Lawrence Berkeley National Laboratory"/>
            <person name="Harder C.B."/>
            <person name="Miyauchi S."/>
            <person name="Viragh M."/>
            <person name="Kuo A."/>
            <person name="Thoen E."/>
            <person name="Andreopoulos B."/>
            <person name="Lu D."/>
            <person name="Skrede I."/>
            <person name="Drula E."/>
            <person name="Henrissat B."/>
            <person name="Morin E."/>
            <person name="Kohler A."/>
            <person name="Barry K."/>
            <person name="LaButti K."/>
            <person name="Morin E."/>
            <person name="Salamov A."/>
            <person name="Lipzen A."/>
            <person name="Mereny Z."/>
            <person name="Hegedus B."/>
            <person name="Baldrian P."/>
            <person name="Stursova M."/>
            <person name="Weitz H."/>
            <person name="Taylor A."/>
            <person name="Grigoriev I.V."/>
            <person name="Nagy L.G."/>
            <person name="Martin F."/>
            <person name="Kauserud H."/>
        </authorList>
    </citation>
    <scope>NUCLEOTIDE SEQUENCE</scope>
    <source>
        <strain evidence="3">CBHHK002</strain>
    </source>
</reference>
<dbReference type="Proteomes" id="UP001218218">
    <property type="component" value="Unassembled WGS sequence"/>
</dbReference>
<dbReference type="InterPro" id="IPR019734">
    <property type="entry name" value="TPR_rpt"/>
</dbReference>
<sequence length="1097" mass="121740">MPHRPMVTEVRINNIITSFRLATTVVANLNANAFGTSYLQAISHTTLALVTALENVKSNKLECIQLLEDAHGVIYAIINLHLKSDPPGNFPVSMLGHIAKFTETTQKIHTYLEAQQDGNIIKKFFRQSELKNLLVDCGAGLRDAKEVFKASFFMESGTSALADVAEMQKMADDMNQELLEMISNLSDASSSDETSFIYRSMNSSQMRYQTVLGNEHALMTGLFSSKSFSMLPSKPKIFHGRKLELDAIVKMLNKESARIAILGAGGMGKTSLARAALHHTEVAEKYKQCVFVPCDSVATDVGIAALIGEHIGLKSGKDMTQPVLRYFTTHSTCLLILDNLETAWEPLGSRAGAEELLSLLSEISHLALMITMRGAERPSKIRWSQPFLQPLQPLSDDAARQTIFDIAEDFHEPKDLEQILNLTQNMPLAVDLFAHLVDHEGCSSVLARWEQEKTSLLSVGHDRGSNLDASIEISISSPRITSSPGAMDLLRLLSILPDGLSDNDLLQSSLPIPDILACKAVLLGTSLAYKDEKKRLKSLVLIREHVQKFHAPPLSLIQPLQKYFNVHLDLYRKYFGSPQMVNAVTQINSNFGNLNQILVRGLHITNPDAADTIECTLSLAIFTRVSGRGRLSLVDYIPAALPKPTDHRLEALLIVEILSSDEMKKIKNPDTLVSQAMAHLAHFNDPVVETRFYRALAHHHYAQNEYSEAIALLEKALALATSSGVTIQQMEIMRTLAGMKLRLGEITIAKTLAADTQKLAKVSGNLYRAAEALEVEASCFNSLGDFRQSVLLLHRASELIALCGMSGCDLDRRILGAEAEIYLLKSEYAEARQIQNQIAQDSASEYIMAFALVNIAQIDVASGGNEHDVNQKLQYAKQQFSNGNRVMELTYCEITLASLKLREGDALAARSTLTKHLQHFEMETIETVFGCLEYMSDFGCWDACYLEETLTWSVIHLAYAKKCSARLQTCKALQFLGKVFLANTDTLTAESLFIVALNGFTYMDIHRSRAGCMLHLGDIAMNQGQPSRASEFWNEARPLFERSLQAKNVSEIDQRLSELEKHEGNLQHLAQLNVPMVPLQEFPISQESKNMENAREV</sequence>
<dbReference type="EMBL" id="JARIHO010000010">
    <property type="protein sequence ID" value="KAJ7354244.1"/>
    <property type="molecule type" value="Genomic_DNA"/>
</dbReference>
<feature type="repeat" description="TPR" evidence="1">
    <location>
        <begin position="690"/>
        <end position="723"/>
    </location>
</feature>
<keyword evidence="4" id="KW-1185">Reference proteome</keyword>
<evidence type="ECO:0000313" key="4">
    <source>
        <dbReference type="Proteomes" id="UP001218218"/>
    </source>
</evidence>
<dbReference type="Pfam" id="PF20703">
    <property type="entry name" value="nSTAND1"/>
    <property type="match status" value="1"/>
</dbReference>
<accession>A0AAD7ABE9</accession>
<keyword evidence="1" id="KW-0802">TPR repeat</keyword>
<dbReference type="PANTHER" id="PTHR47691">
    <property type="entry name" value="REGULATOR-RELATED"/>
    <property type="match status" value="1"/>
</dbReference>
<dbReference type="CDD" id="cd21037">
    <property type="entry name" value="MLKL_NTD"/>
    <property type="match status" value="1"/>
</dbReference>